<dbReference type="InterPro" id="IPR036259">
    <property type="entry name" value="MFS_trans_sf"/>
</dbReference>
<feature type="transmembrane region" description="Helical" evidence="7">
    <location>
        <begin position="367"/>
        <end position="385"/>
    </location>
</feature>
<evidence type="ECO:0000256" key="3">
    <source>
        <dbReference type="ARBA" id="ARBA00022692"/>
    </source>
</evidence>
<dbReference type="EMBL" id="QZFU01000028">
    <property type="protein sequence ID" value="RJO72558.1"/>
    <property type="molecule type" value="Genomic_DNA"/>
</dbReference>
<dbReference type="PANTHER" id="PTHR23513">
    <property type="entry name" value="INTEGRAL MEMBRANE EFFLUX PROTEIN-RELATED"/>
    <property type="match status" value="1"/>
</dbReference>
<dbReference type="Proteomes" id="UP000266677">
    <property type="component" value="Unassembled WGS sequence"/>
</dbReference>
<keyword evidence="5 7" id="KW-0472">Membrane</keyword>
<dbReference type="SUPFAM" id="SSF103473">
    <property type="entry name" value="MFS general substrate transporter"/>
    <property type="match status" value="1"/>
</dbReference>
<dbReference type="GO" id="GO:0005886">
    <property type="term" value="C:plasma membrane"/>
    <property type="evidence" value="ECO:0007669"/>
    <property type="project" value="UniProtKB-SubCell"/>
</dbReference>
<feature type="transmembrane region" description="Helical" evidence="7">
    <location>
        <begin position="279"/>
        <end position="304"/>
    </location>
</feature>
<dbReference type="GO" id="GO:0022857">
    <property type="term" value="F:transmembrane transporter activity"/>
    <property type="evidence" value="ECO:0007669"/>
    <property type="project" value="InterPro"/>
</dbReference>
<sequence length="474" mass="50706">MRTLSIRWDDRGTPPYEQQLRKCLCTYRSKSLGGSPSGLRFRTSTDQPPDPASHERCIALTDAYNPADYHRLFVSYTVSLFGSLLASGVVAWIAMTRVHVHGTSMGLLLGAASATAAVVAFTVGSKVDRWRKRLVLLRLDILCAVAVLSLAIAMRVGHMSLLHLWLVDSIELSSAILVTSATAPLLKVVAADRLDWANGRQEAVFWTAQLAGPPLGGFITSAIGPEWTLLGNSLSFCLSAVSIAQIRTACEPSSPPKSSNSVMVLLGLKTIWANRPLQLLYINAQLFGVPQLAISPVLALFLVQELGLSAWQYGLVLGLPCAGGVLAGLLTRRILNSVPRKWLLKTAGVGRCLWLLPIAAVPAGPHVMLSVLCLETATVFSAGIFNPAFATTRIRIAPADRLSAVVSSWGASTRMFQPVGTFAGGALMDVIGARSVFAIAGILCLMSMIPLMMIKNDEIDTIDTPHVVTKGTPT</sequence>
<organism evidence="8 9">
    <name type="scientific">Nocardia panacis</name>
    <dbReference type="NCBI Taxonomy" id="2340916"/>
    <lineage>
        <taxon>Bacteria</taxon>
        <taxon>Bacillati</taxon>
        <taxon>Actinomycetota</taxon>
        <taxon>Actinomycetes</taxon>
        <taxon>Mycobacteriales</taxon>
        <taxon>Nocardiaceae</taxon>
        <taxon>Nocardia</taxon>
    </lineage>
</organism>
<dbReference type="CDD" id="cd06173">
    <property type="entry name" value="MFS_MefA_like"/>
    <property type="match status" value="1"/>
</dbReference>
<evidence type="ECO:0000313" key="8">
    <source>
        <dbReference type="EMBL" id="RJO72558.1"/>
    </source>
</evidence>
<accession>A0A3A4JZC7</accession>
<evidence type="ECO:0000256" key="1">
    <source>
        <dbReference type="ARBA" id="ARBA00004651"/>
    </source>
</evidence>
<comment type="subcellular location">
    <subcellularLocation>
        <location evidence="1">Cell membrane</location>
        <topology evidence="1">Multi-pass membrane protein</topology>
    </subcellularLocation>
</comment>
<feature type="region of interest" description="Disordered" evidence="6">
    <location>
        <begin position="33"/>
        <end position="53"/>
    </location>
</feature>
<evidence type="ECO:0000256" key="5">
    <source>
        <dbReference type="ARBA" id="ARBA00023136"/>
    </source>
</evidence>
<dbReference type="Gene3D" id="1.20.1250.20">
    <property type="entry name" value="MFS general substrate transporter like domains"/>
    <property type="match status" value="2"/>
</dbReference>
<feature type="transmembrane region" description="Helical" evidence="7">
    <location>
        <begin position="342"/>
        <end position="361"/>
    </location>
</feature>
<dbReference type="InterPro" id="IPR011701">
    <property type="entry name" value="MFS"/>
</dbReference>
<feature type="transmembrane region" description="Helical" evidence="7">
    <location>
        <begin position="162"/>
        <end position="186"/>
    </location>
</feature>
<protein>
    <submittedName>
        <fullName evidence="8">MFS transporter</fullName>
    </submittedName>
</protein>
<feature type="transmembrane region" description="Helical" evidence="7">
    <location>
        <begin position="310"/>
        <end position="330"/>
    </location>
</feature>
<evidence type="ECO:0000256" key="6">
    <source>
        <dbReference type="SAM" id="MobiDB-lite"/>
    </source>
</evidence>
<evidence type="ECO:0000256" key="4">
    <source>
        <dbReference type="ARBA" id="ARBA00022989"/>
    </source>
</evidence>
<keyword evidence="2" id="KW-1003">Cell membrane</keyword>
<reference evidence="8 9" key="1">
    <citation type="submission" date="2018-09" db="EMBL/GenBank/DDBJ databases">
        <title>YIM PH21274 draft genome.</title>
        <authorList>
            <person name="Miao C."/>
        </authorList>
    </citation>
    <scope>NUCLEOTIDE SEQUENCE [LARGE SCALE GENOMIC DNA]</scope>
    <source>
        <strain evidence="8 9">YIM PH 21724</strain>
    </source>
</reference>
<feature type="transmembrane region" description="Helical" evidence="7">
    <location>
        <begin position="135"/>
        <end position="156"/>
    </location>
</feature>
<feature type="transmembrane region" description="Helical" evidence="7">
    <location>
        <begin position="436"/>
        <end position="454"/>
    </location>
</feature>
<feature type="transmembrane region" description="Helical" evidence="7">
    <location>
        <begin position="105"/>
        <end position="123"/>
    </location>
</feature>
<evidence type="ECO:0000256" key="2">
    <source>
        <dbReference type="ARBA" id="ARBA00022475"/>
    </source>
</evidence>
<evidence type="ECO:0000256" key="7">
    <source>
        <dbReference type="SAM" id="Phobius"/>
    </source>
</evidence>
<comment type="caution">
    <text evidence="8">The sequence shown here is derived from an EMBL/GenBank/DDBJ whole genome shotgun (WGS) entry which is preliminary data.</text>
</comment>
<proteinExistence type="predicted"/>
<keyword evidence="3 7" id="KW-0812">Transmembrane</keyword>
<keyword evidence="4 7" id="KW-1133">Transmembrane helix</keyword>
<feature type="transmembrane region" description="Helical" evidence="7">
    <location>
        <begin position="73"/>
        <end position="93"/>
    </location>
</feature>
<name>A0A3A4JZC7_9NOCA</name>
<gene>
    <name evidence="8" type="ORF">D5S18_22595</name>
</gene>
<dbReference type="AlphaFoldDB" id="A0A3A4JZC7"/>
<dbReference type="Pfam" id="PF07690">
    <property type="entry name" value="MFS_1"/>
    <property type="match status" value="1"/>
</dbReference>
<dbReference type="PANTHER" id="PTHR23513:SF6">
    <property type="entry name" value="MAJOR FACILITATOR SUPERFAMILY ASSOCIATED DOMAIN-CONTAINING PROTEIN"/>
    <property type="match status" value="1"/>
</dbReference>
<evidence type="ECO:0000313" key="9">
    <source>
        <dbReference type="Proteomes" id="UP000266677"/>
    </source>
</evidence>
<keyword evidence="9" id="KW-1185">Reference proteome</keyword>